<reference evidence="1 2" key="1">
    <citation type="submission" date="2020-08" db="EMBL/GenBank/DDBJ databases">
        <title>Functional genomics of gut bacteria from endangered species of beetles.</title>
        <authorList>
            <person name="Carlos-Shanley C."/>
        </authorList>
    </citation>
    <scope>NUCLEOTIDE SEQUENCE [LARGE SCALE GENOMIC DNA]</scope>
    <source>
        <strain evidence="1 2">S00127</strain>
    </source>
</reference>
<protein>
    <recommendedName>
        <fullName evidence="3">DUF11 domain-containing protein</fullName>
    </recommendedName>
</protein>
<accession>A0AAW3VKV9</accession>
<organism evidence="1 2">
    <name type="scientific">Acinetobacter lwoffii</name>
    <dbReference type="NCBI Taxonomy" id="28090"/>
    <lineage>
        <taxon>Bacteria</taxon>
        <taxon>Pseudomonadati</taxon>
        <taxon>Pseudomonadota</taxon>
        <taxon>Gammaproteobacteria</taxon>
        <taxon>Moraxellales</taxon>
        <taxon>Moraxellaceae</taxon>
        <taxon>Acinetobacter</taxon>
    </lineage>
</organism>
<name>A0AAW3VKV9_ACILW</name>
<dbReference type="EMBL" id="JACHLA010000027">
    <property type="protein sequence ID" value="MBB6364736.1"/>
    <property type="molecule type" value="Genomic_DNA"/>
</dbReference>
<dbReference type="RefSeq" id="WP_184413727.1">
    <property type="nucleotide sequence ID" value="NZ_JACHLA010000027.1"/>
</dbReference>
<sequence>MFRNVSKMFKSEKKLNLSPLFLLLISGLTTYSFANSQALIADMKVFQIEANQKVKKELKATDQVKPKALLEYKVEYSNVSSQSLKDLKLNLPLPADVTYTGQSLPKDAYASLDGKSFAKAPLTRMENGKKVNVPLAEYRVLQWNVSELKPKQKIIVSAQVQVNTSK</sequence>
<evidence type="ECO:0000313" key="2">
    <source>
        <dbReference type="Proteomes" id="UP000548425"/>
    </source>
</evidence>
<evidence type="ECO:0000313" key="1">
    <source>
        <dbReference type="EMBL" id="MBB6364736.1"/>
    </source>
</evidence>
<comment type="caution">
    <text evidence="1">The sequence shown here is derived from an EMBL/GenBank/DDBJ whole genome shotgun (WGS) entry which is preliminary data.</text>
</comment>
<dbReference type="AlphaFoldDB" id="A0AAW3VKV9"/>
<gene>
    <name evidence="1" type="ORF">HNP34_002892</name>
</gene>
<evidence type="ECO:0008006" key="3">
    <source>
        <dbReference type="Google" id="ProtNLM"/>
    </source>
</evidence>
<dbReference type="Proteomes" id="UP000548425">
    <property type="component" value="Unassembled WGS sequence"/>
</dbReference>
<proteinExistence type="predicted"/>